<reference evidence="7" key="1">
    <citation type="submission" date="2020-05" db="EMBL/GenBank/DDBJ databases">
        <authorList>
            <person name="Chiriac C."/>
            <person name="Salcher M."/>
            <person name="Ghai R."/>
            <person name="Kavagutti S V."/>
        </authorList>
    </citation>
    <scope>NUCLEOTIDE SEQUENCE</scope>
</reference>
<feature type="transmembrane region" description="Helical" evidence="6">
    <location>
        <begin position="252"/>
        <end position="274"/>
    </location>
</feature>
<dbReference type="AlphaFoldDB" id="A0A6J5ZKW1"/>
<dbReference type="InterPro" id="IPR022791">
    <property type="entry name" value="L-PG_synthase/AglD"/>
</dbReference>
<keyword evidence="4 6" id="KW-1133">Transmembrane helix</keyword>
<evidence type="ECO:0000256" key="6">
    <source>
        <dbReference type="SAM" id="Phobius"/>
    </source>
</evidence>
<sequence>MEEPPSEIDGLILDGSGEEQMPSRRLSKRHAAFAGLFALAVVVFLYFGLPQIAGINETWDRIQDGDPKWLIACLLFELLSFGGYVWLFRGVFVRGSSRIGWSVSYQITMAGLVATRLFAAAGAGGAVLTAWALRRSGMPTRTVATRMIAQYVILYGVYMVTLVIAGVGLYVGAFSGSRVFALTMVPAIIGTVAIVLSLAFTLLPEQIDRKIEEWAQDSGKFGRAVAKLAKVPDAVAVGVREALIILRERDGAVVGAVAWWYFDIFTLWAAFHAFGDPPPFAVLVMAYFVGMFANLLPLPGGIGGVEGGMIGVLIAFGEPASLAIVAVLTYRAFSFWLPTIPGAIAYFHLRRTVQGWKAEGAGESATLYKVKSQSN</sequence>
<keyword evidence="3 6" id="KW-0812">Transmembrane</keyword>
<proteinExistence type="predicted"/>
<dbReference type="EMBL" id="CAESAN010000030">
    <property type="protein sequence ID" value="CAB4340243.1"/>
    <property type="molecule type" value="Genomic_DNA"/>
</dbReference>
<name>A0A6J5ZKW1_9ZZZZ</name>
<feature type="transmembrane region" description="Helical" evidence="6">
    <location>
        <begin position="310"/>
        <end position="333"/>
    </location>
</feature>
<protein>
    <submittedName>
        <fullName evidence="7">Unannotated protein</fullName>
    </submittedName>
</protein>
<dbReference type="Pfam" id="PF03706">
    <property type="entry name" value="LPG_synthase_TM"/>
    <property type="match status" value="1"/>
</dbReference>
<evidence type="ECO:0000313" key="7">
    <source>
        <dbReference type="EMBL" id="CAB4340243.1"/>
    </source>
</evidence>
<feature type="transmembrane region" description="Helical" evidence="6">
    <location>
        <begin position="280"/>
        <end position="298"/>
    </location>
</feature>
<evidence type="ECO:0000256" key="4">
    <source>
        <dbReference type="ARBA" id="ARBA00022989"/>
    </source>
</evidence>
<feature type="transmembrane region" description="Helical" evidence="6">
    <location>
        <begin position="179"/>
        <end position="203"/>
    </location>
</feature>
<dbReference type="PANTHER" id="PTHR39087:SF2">
    <property type="entry name" value="UPF0104 MEMBRANE PROTEIN MJ1595"/>
    <property type="match status" value="1"/>
</dbReference>
<evidence type="ECO:0000256" key="5">
    <source>
        <dbReference type="ARBA" id="ARBA00023136"/>
    </source>
</evidence>
<feature type="transmembrane region" description="Helical" evidence="6">
    <location>
        <begin position="69"/>
        <end position="87"/>
    </location>
</feature>
<organism evidence="7">
    <name type="scientific">freshwater metagenome</name>
    <dbReference type="NCBI Taxonomy" id="449393"/>
    <lineage>
        <taxon>unclassified sequences</taxon>
        <taxon>metagenomes</taxon>
        <taxon>ecological metagenomes</taxon>
    </lineage>
</organism>
<feature type="transmembrane region" description="Helical" evidence="6">
    <location>
        <begin position="152"/>
        <end position="173"/>
    </location>
</feature>
<evidence type="ECO:0000256" key="1">
    <source>
        <dbReference type="ARBA" id="ARBA00004651"/>
    </source>
</evidence>
<evidence type="ECO:0000256" key="3">
    <source>
        <dbReference type="ARBA" id="ARBA00022692"/>
    </source>
</evidence>
<evidence type="ECO:0000256" key="2">
    <source>
        <dbReference type="ARBA" id="ARBA00022475"/>
    </source>
</evidence>
<dbReference type="PANTHER" id="PTHR39087">
    <property type="entry name" value="UPF0104 MEMBRANE PROTEIN MJ1595"/>
    <property type="match status" value="1"/>
</dbReference>
<dbReference type="GO" id="GO:0005886">
    <property type="term" value="C:plasma membrane"/>
    <property type="evidence" value="ECO:0007669"/>
    <property type="project" value="UniProtKB-SubCell"/>
</dbReference>
<keyword evidence="5 6" id="KW-0472">Membrane</keyword>
<keyword evidence="2" id="KW-1003">Cell membrane</keyword>
<accession>A0A6J5ZKW1</accession>
<dbReference type="NCBIfam" id="TIGR00374">
    <property type="entry name" value="flippase-like domain"/>
    <property type="match status" value="1"/>
</dbReference>
<comment type="subcellular location">
    <subcellularLocation>
        <location evidence="1">Cell membrane</location>
        <topology evidence="1">Multi-pass membrane protein</topology>
    </subcellularLocation>
</comment>
<feature type="transmembrane region" description="Helical" evidence="6">
    <location>
        <begin position="31"/>
        <end position="49"/>
    </location>
</feature>
<feature type="transmembrane region" description="Helical" evidence="6">
    <location>
        <begin position="107"/>
        <end position="131"/>
    </location>
</feature>
<gene>
    <name evidence="7" type="ORF">UFOPK3547_00511</name>
</gene>